<gene>
    <name evidence="2" type="ordered locus">Namu_1146</name>
</gene>
<organism evidence="2 3">
    <name type="scientific">Nakamurella multipartita (strain ATCC 700099 / DSM 44233 / CIP 104796 / JCM 9543 / NBRC 105858 / Y-104)</name>
    <name type="common">Microsphaera multipartita</name>
    <dbReference type="NCBI Taxonomy" id="479431"/>
    <lineage>
        <taxon>Bacteria</taxon>
        <taxon>Bacillati</taxon>
        <taxon>Actinomycetota</taxon>
        <taxon>Actinomycetes</taxon>
        <taxon>Nakamurellales</taxon>
        <taxon>Nakamurellaceae</taxon>
        <taxon>Nakamurella</taxon>
    </lineage>
</organism>
<dbReference type="Proteomes" id="UP000002218">
    <property type="component" value="Chromosome"/>
</dbReference>
<name>C8XCI8_NAKMY</name>
<accession>C8XCI8</accession>
<dbReference type="InterPro" id="IPR053177">
    <property type="entry name" value="ADP-glucose_phosphorylase"/>
</dbReference>
<dbReference type="STRING" id="479431.Namu_1146"/>
<feature type="domain" description="DUF4921" evidence="1">
    <location>
        <begin position="35"/>
        <end position="455"/>
    </location>
</feature>
<dbReference type="HOGENOM" id="CLU_640498_0_0_11"/>
<evidence type="ECO:0000259" key="1">
    <source>
        <dbReference type="Pfam" id="PF16268"/>
    </source>
</evidence>
<dbReference type="InterPro" id="IPR036265">
    <property type="entry name" value="HIT-like_sf"/>
</dbReference>
<dbReference type="GO" id="GO:0016779">
    <property type="term" value="F:nucleotidyltransferase activity"/>
    <property type="evidence" value="ECO:0007669"/>
    <property type="project" value="UniProtKB-KW"/>
</dbReference>
<dbReference type="PANTHER" id="PTHR42763">
    <property type="entry name" value="ADP-GLUCOSE PHOSPHORYLASE"/>
    <property type="match status" value="1"/>
</dbReference>
<protein>
    <submittedName>
        <fullName evidence="2">Galactose-1-phosphate uridylyltransferase-like protein</fullName>
    </submittedName>
</protein>
<dbReference type="Pfam" id="PF16268">
    <property type="entry name" value="DUF4921"/>
    <property type="match status" value="1"/>
</dbReference>
<dbReference type="KEGG" id="nml:Namu_1146"/>
<dbReference type="OrthoDB" id="9762211at2"/>
<dbReference type="EMBL" id="CP001737">
    <property type="protein sequence ID" value="ACV77553.1"/>
    <property type="molecule type" value="Genomic_DNA"/>
</dbReference>
<evidence type="ECO:0000313" key="3">
    <source>
        <dbReference type="Proteomes" id="UP000002218"/>
    </source>
</evidence>
<proteinExistence type="predicted"/>
<dbReference type="eggNOG" id="COG1085">
    <property type="taxonomic scope" value="Bacteria"/>
</dbReference>
<dbReference type="PANTHER" id="PTHR42763:SF2">
    <property type="entry name" value="ADP-GLUCOSE PHOSPHORYLASE"/>
    <property type="match status" value="1"/>
</dbReference>
<keyword evidence="3" id="KW-1185">Reference proteome</keyword>
<reference evidence="2 3" key="2">
    <citation type="journal article" date="2010" name="Stand. Genomic Sci.">
        <title>Complete genome sequence of Nakamurella multipartita type strain (Y-104).</title>
        <authorList>
            <person name="Tice H."/>
            <person name="Mayilraj S."/>
            <person name="Sims D."/>
            <person name="Lapidus A."/>
            <person name="Nolan M."/>
            <person name="Lucas S."/>
            <person name="Glavina Del Rio T."/>
            <person name="Copeland A."/>
            <person name="Cheng J.F."/>
            <person name="Meincke L."/>
            <person name="Bruce D."/>
            <person name="Goodwin L."/>
            <person name="Pitluck S."/>
            <person name="Ivanova N."/>
            <person name="Mavromatis K."/>
            <person name="Ovchinnikova G."/>
            <person name="Pati A."/>
            <person name="Chen A."/>
            <person name="Palaniappan K."/>
            <person name="Land M."/>
            <person name="Hauser L."/>
            <person name="Chang Y.J."/>
            <person name="Jeffries C.D."/>
            <person name="Detter J.C."/>
            <person name="Brettin T."/>
            <person name="Rohde M."/>
            <person name="Goker M."/>
            <person name="Bristow J."/>
            <person name="Eisen J.A."/>
            <person name="Markowitz V."/>
            <person name="Hugenholtz P."/>
            <person name="Kyrpides N.C."/>
            <person name="Klenk H.P."/>
            <person name="Chen F."/>
        </authorList>
    </citation>
    <scope>NUCLEOTIDE SEQUENCE [LARGE SCALE GENOMIC DNA]</scope>
    <source>
        <strain evidence="3">ATCC 700099 / DSM 44233 / CIP 104796 / JCM 9543 / NBRC 105858 / Y-104</strain>
    </source>
</reference>
<keyword evidence="2" id="KW-0808">Transferase</keyword>
<keyword evidence="2" id="KW-0548">Nucleotidyltransferase</keyword>
<dbReference type="AlphaFoldDB" id="C8XCI8"/>
<evidence type="ECO:0000313" key="2">
    <source>
        <dbReference type="EMBL" id="ACV77553.1"/>
    </source>
</evidence>
<dbReference type="SUPFAM" id="SSF54197">
    <property type="entry name" value="HIT-like"/>
    <property type="match status" value="1"/>
</dbReference>
<reference evidence="3" key="1">
    <citation type="submission" date="2009-09" db="EMBL/GenBank/DDBJ databases">
        <title>The complete genome of Nakamurella multipartita DSM 44233.</title>
        <authorList>
            <consortium name="US DOE Joint Genome Institute (JGI-PGF)"/>
            <person name="Lucas S."/>
            <person name="Copeland A."/>
            <person name="Lapidus A."/>
            <person name="Glavina del Rio T."/>
            <person name="Dalin E."/>
            <person name="Tice H."/>
            <person name="Bruce D."/>
            <person name="Goodwin L."/>
            <person name="Pitluck S."/>
            <person name="Kyrpides N."/>
            <person name="Mavromatis K."/>
            <person name="Ivanova N."/>
            <person name="Ovchinnikova G."/>
            <person name="Sims D."/>
            <person name="Meincke L."/>
            <person name="Brettin T."/>
            <person name="Detter J.C."/>
            <person name="Han C."/>
            <person name="Larimer F."/>
            <person name="Land M."/>
            <person name="Hauser L."/>
            <person name="Markowitz V."/>
            <person name="Cheng J.-F."/>
            <person name="Hugenholtz P."/>
            <person name="Woyke T."/>
            <person name="Wu D."/>
            <person name="Klenk H.-P."/>
            <person name="Eisen J.A."/>
        </authorList>
    </citation>
    <scope>NUCLEOTIDE SEQUENCE [LARGE SCALE GENOMIC DNA]</scope>
    <source>
        <strain evidence="3">ATCC 700099 / DSM 44233 / CIP 104796 / JCM 9543 / NBRC 105858 / Y-104</strain>
    </source>
</reference>
<dbReference type="InParanoid" id="C8XCI8"/>
<dbReference type="InterPro" id="IPR032576">
    <property type="entry name" value="DUF4921"/>
</dbReference>
<dbReference type="Gene3D" id="3.30.428.10">
    <property type="entry name" value="HIT-like"/>
    <property type="match status" value="1"/>
</dbReference>
<sequence length="476" mass="53010">MSAPTPGSFGAGPFGVGAFGTAPPIAGASAFLQRMSDGTLKQINPFTGTQVWTVPGRARRPLRAPEPATTAPLTDELRTGACAFCPEHYRQTPPEKARLVTGTQGERMIRHLRADQLFDTVADFRRIPNLFEIVSFDYWQLNYGHQLAPAQREAMADYLSTDAGRAHVAALVERRTQQPWAHMSQADREAHVEDFFGGGHDVIVARRHYPDDAENDGQLASSGTLTPDEHDSYLRFTIDAQRDLYATNPYVRYVAVFQNWLRPAGASFDHLHKQLVAIDERGMQAELEIQRARANPNVYNEFAVDYAAQHNLTVTENDHAVAFAGFGHRYPTLEIFSRSERPQPWLHSTTELRGMSDLIHALHAASGPGVPCNEEWHHKPPDGDVPMPWRVLIKWRLSTIAGFEGGTKIYLNTIDPQTLRDIVTADLLRLREQGAIADTLRIGPECARVPNSLRYNPAVRRTPRPDAAFPSLYGPG</sequence>